<dbReference type="EMBL" id="MU858122">
    <property type="protein sequence ID" value="KAK4212692.1"/>
    <property type="molecule type" value="Genomic_DNA"/>
</dbReference>
<dbReference type="InterPro" id="IPR002110">
    <property type="entry name" value="Ankyrin_rpt"/>
</dbReference>
<dbReference type="Gene3D" id="1.25.40.20">
    <property type="entry name" value="Ankyrin repeat-containing domain"/>
    <property type="match status" value="3"/>
</dbReference>
<evidence type="ECO:0000256" key="2">
    <source>
        <dbReference type="ARBA" id="ARBA00023043"/>
    </source>
</evidence>
<organism evidence="4 5">
    <name type="scientific">Rhypophila decipiens</name>
    <dbReference type="NCBI Taxonomy" id="261697"/>
    <lineage>
        <taxon>Eukaryota</taxon>
        <taxon>Fungi</taxon>
        <taxon>Dikarya</taxon>
        <taxon>Ascomycota</taxon>
        <taxon>Pezizomycotina</taxon>
        <taxon>Sordariomycetes</taxon>
        <taxon>Sordariomycetidae</taxon>
        <taxon>Sordariales</taxon>
        <taxon>Naviculisporaceae</taxon>
        <taxon>Rhypophila</taxon>
    </lineage>
</organism>
<evidence type="ECO:0000313" key="4">
    <source>
        <dbReference type="EMBL" id="KAK4212692.1"/>
    </source>
</evidence>
<keyword evidence="5" id="KW-1185">Reference proteome</keyword>
<evidence type="ECO:0000256" key="3">
    <source>
        <dbReference type="PROSITE-ProRule" id="PRU00023"/>
    </source>
</evidence>
<reference evidence="4" key="1">
    <citation type="journal article" date="2023" name="Mol. Phylogenet. Evol.">
        <title>Genome-scale phylogeny and comparative genomics of the fungal order Sordariales.</title>
        <authorList>
            <person name="Hensen N."/>
            <person name="Bonometti L."/>
            <person name="Westerberg I."/>
            <person name="Brannstrom I.O."/>
            <person name="Guillou S."/>
            <person name="Cros-Aarteil S."/>
            <person name="Calhoun S."/>
            <person name="Haridas S."/>
            <person name="Kuo A."/>
            <person name="Mondo S."/>
            <person name="Pangilinan J."/>
            <person name="Riley R."/>
            <person name="LaButti K."/>
            <person name="Andreopoulos B."/>
            <person name="Lipzen A."/>
            <person name="Chen C."/>
            <person name="Yan M."/>
            <person name="Daum C."/>
            <person name="Ng V."/>
            <person name="Clum A."/>
            <person name="Steindorff A."/>
            <person name="Ohm R.A."/>
            <person name="Martin F."/>
            <person name="Silar P."/>
            <person name="Natvig D.O."/>
            <person name="Lalanne C."/>
            <person name="Gautier V."/>
            <person name="Ament-Velasquez S.L."/>
            <person name="Kruys A."/>
            <person name="Hutchinson M.I."/>
            <person name="Powell A.J."/>
            <person name="Barry K."/>
            <person name="Miller A.N."/>
            <person name="Grigoriev I.V."/>
            <person name="Debuchy R."/>
            <person name="Gladieux P."/>
            <person name="Hiltunen Thoren M."/>
            <person name="Johannesson H."/>
        </authorList>
    </citation>
    <scope>NUCLEOTIDE SEQUENCE</scope>
    <source>
        <strain evidence="4">PSN293</strain>
    </source>
</reference>
<evidence type="ECO:0000313" key="5">
    <source>
        <dbReference type="Proteomes" id="UP001301769"/>
    </source>
</evidence>
<dbReference type="SUPFAM" id="SSF48403">
    <property type="entry name" value="Ankyrin repeat"/>
    <property type="match status" value="2"/>
</dbReference>
<dbReference type="InterPro" id="IPR036770">
    <property type="entry name" value="Ankyrin_rpt-contain_sf"/>
</dbReference>
<keyword evidence="1" id="KW-0677">Repeat</keyword>
<evidence type="ECO:0000256" key="1">
    <source>
        <dbReference type="ARBA" id="ARBA00022737"/>
    </source>
</evidence>
<dbReference type="Proteomes" id="UP001301769">
    <property type="component" value="Unassembled WGS sequence"/>
</dbReference>
<dbReference type="SMART" id="SM00248">
    <property type="entry name" value="ANK"/>
    <property type="match status" value="11"/>
</dbReference>
<dbReference type="Pfam" id="PF12796">
    <property type="entry name" value="Ank_2"/>
    <property type="match status" value="1"/>
</dbReference>
<dbReference type="PRINTS" id="PR01415">
    <property type="entry name" value="ANKYRIN"/>
</dbReference>
<name>A0AAN7B799_9PEZI</name>
<proteinExistence type="predicted"/>
<feature type="repeat" description="ANK" evidence="3">
    <location>
        <begin position="170"/>
        <end position="202"/>
    </location>
</feature>
<accession>A0AAN7B799</accession>
<dbReference type="AlphaFoldDB" id="A0AAN7B799"/>
<protein>
    <submittedName>
        <fullName evidence="4">Ankyrin repeat-containing domain protein</fullName>
    </submittedName>
</protein>
<comment type="caution">
    <text evidence="4">The sequence shown here is derived from an EMBL/GenBank/DDBJ whole genome shotgun (WGS) entry which is preliminary data.</text>
</comment>
<dbReference type="PANTHER" id="PTHR24198">
    <property type="entry name" value="ANKYRIN REPEAT AND PROTEIN KINASE DOMAIN-CONTAINING PROTEIN"/>
    <property type="match status" value="1"/>
</dbReference>
<dbReference type="PROSITE" id="PS50088">
    <property type="entry name" value="ANK_REPEAT"/>
    <property type="match status" value="2"/>
</dbReference>
<dbReference type="PANTHER" id="PTHR24198:SF165">
    <property type="entry name" value="ANKYRIN REPEAT-CONTAINING PROTEIN-RELATED"/>
    <property type="match status" value="1"/>
</dbReference>
<dbReference type="PROSITE" id="PS50297">
    <property type="entry name" value="ANK_REP_REGION"/>
    <property type="match status" value="2"/>
</dbReference>
<sequence length="758" mass="83347">MESGPGEAIQNCQRCASEAFAGSTEVQNLFELATRRGDVEGFTQLAASFEQHGWKGYHEAGLNVTDFDNVWDRAKVVLSKGEGAIWTKMAATSRVDAVRCQLLTNAIQCEDIQMVKSILDLSIDMSKDLARDVVTRSGATYVHVAAYSGSAEIMQMLIDRGLSLDVVDARGMTPLHYACRTGTFQVVNMILRAGVKVDARLDKSGSTPLMVLLQFSAWRTCNNPRETIQIMHALVGHGASIHVKDASGHQVIHYAVLSYDLDVLNALQDLGADPAPIANGLITPMHVLTRGYCYSVWSTQLELESEGFRRKQFWDFRVPPHAKQAAVEFILGASPEGSLAAVTEDGDSPLGLAIQKWNWVVAQALHRAGAPFFRNTRQVGGSSSLHMSKSIDHDLDNVSEQGFYEFTRLLLQQGAKPKSQELLPTIAVMVPAQKPHLWTENLSGLEEGSEKFPMRDHAKVIRELISAGVISDHKSTYLRMTGVQLAADRGVDGEFLSALLDGGSDPYSETDQGVDSFHLALVCGKEDNLKILLDYAVADGTSRDHLIANWLQKHDSNYWTSKLEAYMSVLQHADEQIRGPLEAVRTENVELVELLVDWGAYIFDTVSDINAYLSASPSSALYTNEPGAAVINVLHIAVGVNPHPMNLEERAKLSPEIVRLLLNLGLDPNQQTDNTATLGSWDLREAETPLQIMFRKNRFTWDDKFFEVARMLISAGADPNGIADQMSTDDIAKFDGHEDLWEVVRTAGTEGPKNGDDG</sequence>
<gene>
    <name evidence="4" type="ORF">QBC37DRAFT_465161</name>
</gene>
<reference evidence="4" key="2">
    <citation type="submission" date="2023-05" db="EMBL/GenBank/DDBJ databases">
        <authorList>
            <consortium name="Lawrence Berkeley National Laboratory"/>
            <person name="Steindorff A."/>
            <person name="Hensen N."/>
            <person name="Bonometti L."/>
            <person name="Westerberg I."/>
            <person name="Brannstrom I.O."/>
            <person name="Guillou S."/>
            <person name="Cros-Aarteil S."/>
            <person name="Calhoun S."/>
            <person name="Haridas S."/>
            <person name="Kuo A."/>
            <person name="Mondo S."/>
            <person name="Pangilinan J."/>
            <person name="Riley R."/>
            <person name="Labutti K."/>
            <person name="Andreopoulos B."/>
            <person name="Lipzen A."/>
            <person name="Chen C."/>
            <person name="Yanf M."/>
            <person name="Daum C."/>
            <person name="Ng V."/>
            <person name="Clum A."/>
            <person name="Ohm R."/>
            <person name="Martin F."/>
            <person name="Silar P."/>
            <person name="Natvig D."/>
            <person name="Lalanne C."/>
            <person name="Gautier V."/>
            <person name="Ament-Velasquez S.L."/>
            <person name="Kruys A."/>
            <person name="Hutchinson M.I."/>
            <person name="Powell A.J."/>
            <person name="Barry K."/>
            <person name="Miller A.N."/>
            <person name="Grigoriev I.V."/>
            <person name="Debuchy R."/>
            <person name="Gladieux P."/>
            <person name="Thoren M.H."/>
            <person name="Johannesson H."/>
        </authorList>
    </citation>
    <scope>NUCLEOTIDE SEQUENCE</scope>
    <source>
        <strain evidence="4">PSN293</strain>
    </source>
</reference>
<feature type="repeat" description="ANK" evidence="3">
    <location>
        <begin position="137"/>
        <end position="169"/>
    </location>
</feature>
<keyword evidence="2 3" id="KW-0040">ANK repeat</keyword>